<keyword evidence="2" id="KW-1185">Reference proteome</keyword>
<name>A0A6A5VLK9_9PLEO</name>
<reference evidence="1" key="1">
    <citation type="journal article" date="2020" name="Stud. Mycol.">
        <title>101 Dothideomycetes genomes: a test case for predicting lifestyles and emergence of pathogens.</title>
        <authorList>
            <person name="Haridas S."/>
            <person name="Albert R."/>
            <person name="Binder M."/>
            <person name="Bloem J."/>
            <person name="Labutti K."/>
            <person name="Salamov A."/>
            <person name="Andreopoulos B."/>
            <person name="Baker S."/>
            <person name="Barry K."/>
            <person name="Bills G."/>
            <person name="Bluhm B."/>
            <person name="Cannon C."/>
            <person name="Castanera R."/>
            <person name="Culley D."/>
            <person name="Daum C."/>
            <person name="Ezra D."/>
            <person name="Gonzalez J."/>
            <person name="Henrissat B."/>
            <person name="Kuo A."/>
            <person name="Liang C."/>
            <person name="Lipzen A."/>
            <person name="Lutzoni F."/>
            <person name="Magnuson J."/>
            <person name="Mondo S."/>
            <person name="Nolan M."/>
            <person name="Ohm R."/>
            <person name="Pangilinan J."/>
            <person name="Park H.-J."/>
            <person name="Ramirez L."/>
            <person name="Alfaro M."/>
            <person name="Sun H."/>
            <person name="Tritt A."/>
            <person name="Yoshinaga Y."/>
            <person name="Zwiers L.-H."/>
            <person name="Turgeon B."/>
            <person name="Goodwin S."/>
            <person name="Spatafora J."/>
            <person name="Crous P."/>
            <person name="Grigoriev I."/>
        </authorList>
    </citation>
    <scope>NUCLEOTIDE SEQUENCE</scope>
    <source>
        <strain evidence="1">CBS 107.79</strain>
    </source>
</reference>
<protein>
    <recommendedName>
        <fullName evidence="3">Transcription factor domain-containing protein</fullName>
    </recommendedName>
</protein>
<organism evidence="1 2">
    <name type="scientific">Bimuria novae-zelandiae CBS 107.79</name>
    <dbReference type="NCBI Taxonomy" id="1447943"/>
    <lineage>
        <taxon>Eukaryota</taxon>
        <taxon>Fungi</taxon>
        <taxon>Dikarya</taxon>
        <taxon>Ascomycota</taxon>
        <taxon>Pezizomycotina</taxon>
        <taxon>Dothideomycetes</taxon>
        <taxon>Pleosporomycetidae</taxon>
        <taxon>Pleosporales</taxon>
        <taxon>Massarineae</taxon>
        <taxon>Didymosphaeriaceae</taxon>
        <taxon>Bimuria</taxon>
    </lineage>
</organism>
<gene>
    <name evidence="1" type="ORF">BU23DRAFT_564940</name>
</gene>
<evidence type="ECO:0000313" key="2">
    <source>
        <dbReference type="Proteomes" id="UP000800036"/>
    </source>
</evidence>
<dbReference type="OrthoDB" id="2441642at2759"/>
<sequence length="203" mass="23226">METYQEPPRTKAFLSTMSMRLKIARPQFVIWSGYSLRYPPAYEPARIHIKLNPNPILQKQQYKQWDLLAAFQAYIIYVTLLLNPAAEPVIDQSIMLNLQDSAHTIALNGLVHASEHAGYSSMSPKYANRPYPQSLLLSVWALGEATRRSLFAMYMLDDVVNTFSNVSCILGDELSDLLPPCSEKLWRARDEGVWRRVYDMLVA</sequence>
<accession>A0A6A5VLK9</accession>
<evidence type="ECO:0000313" key="1">
    <source>
        <dbReference type="EMBL" id="KAF1977430.1"/>
    </source>
</evidence>
<dbReference type="Proteomes" id="UP000800036">
    <property type="component" value="Unassembled WGS sequence"/>
</dbReference>
<evidence type="ECO:0008006" key="3">
    <source>
        <dbReference type="Google" id="ProtNLM"/>
    </source>
</evidence>
<dbReference type="EMBL" id="ML976663">
    <property type="protein sequence ID" value="KAF1977430.1"/>
    <property type="molecule type" value="Genomic_DNA"/>
</dbReference>
<proteinExistence type="predicted"/>
<dbReference type="AlphaFoldDB" id="A0A6A5VLK9"/>